<evidence type="ECO:0000313" key="2">
    <source>
        <dbReference type="EMBL" id="SJS38869.1"/>
    </source>
</evidence>
<feature type="chain" id="PRO_5040989458" description="Lipoprotein" evidence="1">
    <location>
        <begin position="20"/>
        <end position="208"/>
    </location>
</feature>
<dbReference type="RefSeq" id="WP_021378989.1">
    <property type="nucleotide sequence ID" value="NZ_BITL01000037.1"/>
</dbReference>
<keyword evidence="1" id="KW-0732">Signal</keyword>
<dbReference type="AlphaFoldDB" id="A0A9X8RIY8"/>
<sequence>MKKVLLLITVCLLSVGLVACSSTNNKDTGNTTKKEKKANENEVDGIKITVKDVTKEDIKGDINEDGSFNENGEYFSDGIEKKKAADYVYEVVNVEVENKTDKAVKLFQTGWNAVGTDGYEFKDIKVTDKLDNQQVPANYKFDAQVKILVEKNMNVKEIVLKYNLKDYSRLFEAMEYANQGASKSDVEKKFPELYKDNWIELGEIKVEQ</sequence>
<reference evidence="2 3" key="1">
    <citation type="submission" date="2017-02" db="EMBL/GenBank/DDBJ databases">
        <authorList>
            <consortium name="Pathogen Informatics"/>
        </authorList>
    </citation>
    <scope>NUCLEOTIDE SEQUENCE [LARGE SCALE GENOMIC DNA]</scope>
    <source>
        <strain evidence="2 3">VRECD0157</strain>
    </source>
</reference>
<comment type="caution">
    <text evidence="2">The sequence shown here is derived from an EMBL/GenBank/DDBJ whole genome shotgun (WGS) entry which is preliminary data.</text>
</comment>
<feature type="signal peptide" evidence="1">
    <location>
        <begin position="1"/>
        <end position="19"/>
    </location>
</feature>
<dbReference type="PROSITE" id="PS51257">
    <property type="entry name" value="PROKAR_LIPOPROTEIN"/>
    <property type="match status" value="1"/>
</dbReference>
<name>A0A9X8RIY8_CLODI</name>
<evidence type="ECO:0008006" key="4">
    <source>
        <dbReference type="Google" id="ProtNLM"/>
    </source>
</evidence>
<gene>
    <name evidence="2" type="ORF">SAMEA3375112_01950</name>
</gene>
<evidence type="ECO:0000313" key="3">
    <source>
        <dbReference type="Proteomes" id="UP000189137"/>
    </source>
</evidence>
<dbReference type="EMBL" id="FUPS01000006">
    <property type="protein sequence ID" value="SJS38869.1"/>
    <property type="molecule type" value="Genomic_DNA"/>
</dbReference>
<protein>
    <recommendedName>
        <fullName evidence="4">Lipoprotein</fullName>
    </recommendedName>
</protein>
<dbReference type="Proteomes" id="UP000189137">
    <property type="component" value="Unassembled WGS sequence"/>
</dbReference>
<accession>A0A9X8RIY8</accession>
<evidence type="ECO:0000256" key="1">
    <source>
        <dbReference type="SAM" id="SignalP"/>
    </source>
</evidence>
<proteinExistence type="predicted"/>
<organism evidence="2 3">
    <name type="scientific">Clostridioides difficile</name>
    <name type="common">Peptoclostridium difficile</name>
    <dbReference type="NCBI Taxonomy" id="1496"/>
    <lineage>
        <taxon>Bacteria</taxon>
        <taxon>Bacillati</taxon>
        <taxon>Bacillota</taxon>
        <taxon>Clostridia</taxon>
        <taxon>Peptostreptococcales</taxon>
        <taxon>Peptostreptococcaceae</taxon>
        <taxon>Clostridioides</taxon>
    </lineage>
</organism>